<reference evidence="1" key="1">
    <citation type="submission" date="2019-10" db="EMBL/GenBank/DDBJ databases">
        <authorList>
            <person name="Zhang R."/>
            <person name="Pan Y."/>
            <person name="Wang J."/>
            <person name="Ma R."/>
            <person name="Yu S."/>
        </authorList>
    </citation>
    <scope>NUCLEOTIDE SEQUENCE</scope>
    <source>
        <strain evidence="1">LA-IB0</strain>
        <tissue evidence="1">Leaf</tissue>
    </source>
</reference>
<sequence length="111" mass="12405">MIITGEDTSGISELQQYLSHQFEMKNLGSLSYLLGLESINGSPTFQQFFVFSAMSKNFVLWTHFSSSSSLMLSGYSNIDLAGDRTDRRSPTGYCFLLGDSLISLRSKKQQL</sequence>
<organism evidence="1 2">
    <name type="scientific">Buddleja alternifolia</name>
    <dbReference type="NCBI Taxonomy" id="168488"/>
    <lineage>
        <taxon>Eukaryota</taxon>
        <taxon>Viridiplantae</taxon>
        <taxon>Streptophyta</taxon>
        <taxon>Embryophyta</taxon>
        <taxon>Tracheophyta</taxon>
        <taxon>Spermatophyta</taxon>
        <taxon>Magnoliopsida</taxon>
        <taxon>eudicotyledons</taxon>
        <taxon>Gunneridae</taxon>
        <taxon>Pentapetalae</taxon>
        <taxon>asterids</taxon>
        <taxon>lamiids</taxon>
        <taxon>Lamiales</taxon>
        <taxon>Scrophulariaceae</taxon>
        <taxon>Buddlejeae</taxon>
        <taxon>Buddleja</taxon>
    </lineage>
</organism>
<protein>
    <recommendedName>
        <fullName evidence="3">Mitochondrial protein</fullName>
    </recommendedName>
</protein>
<evidence type="ECO:0000313" key="1">
    <source>
        <dbReference type="EMBL" id="KAG8380466.1"/>
    </source>
</evidence>
<dbReference type="PANTHER" id="PTHR11439:SF461">
    <property type="entry name" value="OS10G0432200 PROTEIN"/>
    <property type="match status" value="1"/>
</dbReference>
<dbReference type="EMBL" id="WHWC01000006">
    <property type="protein sequence ID" value="KAG8380466.1"/>
    <property type="molecule type" value="Genomic_DNA"/>
</dbReference>
<keyword evidence="2" id="KW-1185">Reference proteome</keyword>
<evidence type="ECO:0000313" key="2">
    <source>
        <dbReference type="Proteomes" id="UP000826271"/>
    </source>
</evidence>
<accession>A0AAV6XC98</accession>
<proteinExistence type="predicted"/>
<name>A0AAV6XC98_9LAMI</name>
<evidence type="ECO:0008006" key="3">
    <source>
        <dbReference type="Google" id="ProtNLM"/>
    </source>
</evidence>
<gene>
    <name evidence="1" type="ORF">BUALT_Bualt06G0018300</name>
</gene>
<dbReference type="AlphaFoldDB" id="A0AAV6XC98"/>
<comment type="caution">
    <text evidence="1">The sequence shown here is derived from an EMBL/GenBank/DDBJ whole genome shotgun (WGS) entry which is preliminary data.</text>
</comment>
<dbReference type="PANTHER" id="PTHR11439">
    <property type="entry name" value="GAG-POL-RELATED RETROTRANSPOSON"/>
    <property type="match status" value="1"/>
</dbReference>
<dbReference type="Proteomes" id="UP000826271">
    <property type="component" value="Unassembled WGS sequence"/>
</dbReference>